<gene>
    <name evidence="3" type="ORF">CHGG_00222</name>
</gene>
<dbReference type="AlphaFoldDB" id="Q2HHT2"/>
<dbReference type="InParanoid" id="Q2HHT2"/>
<comment type="catalytic activity">
    <reaction evidence="2">
        <text>N(6)-D-ribulosyl-L-lysyl-[protein] + ATP = N(6)-(3-O-phospho-D-ribulosyl)-L-lysyl-[protein] + ADP + H(+)</text>
        <dbReference type="Rhea" id="RHEA:48432"/>
        <dbReference type="Rhea" id="RHEA-COMP:12103"/>
        <dbReference type="Rhea" id="RHEA-COMP:12104"/>
        <dbReference type="ChEBI" id="CHEBI:15378"/>
        <dbReference type="ChEBI" id="CHEBI:30616"/>
        <dbReference type="ChEBI" id="CHEBI:90418"/>
        <dbReference type="ChEBI" id="CHEBI:90420"/>
        <dbReference type="ChEBI" id="CHEBI:456216"/>
        <dbReference type="EC" id="2.7.1.172"/>
    </reaction>
    <physiologicalReaction direction="left-to-right" evidence="2">
        <dbReference type="Rhea" id="RHEA:48433"/>
    </physiologicalReaction>
</comment>
<reference evidence="4" key="1">
    <citation type="journal article" date="2015" name="Genome Announc.">
        <title>Draft genome sequence of the cellulolytic fungus Chaetomium globosum.</title>
        <authorList>
            <person name="Cuomo C.A."/>
            <person name="Untereiner W.A."/>
            <person name="Ma L.-J."/>
            <person name="Grabherr M."/>
            <person name="Birren B.W."/>
        </authorList>
    </citation>
    <scope>NUCLEOTIDE SEQUENCE [LARGE SCALE GENOMIC DNA]</scope>
    <source>
        <strain evidence="4">ATCC 6205 / CBS 148.51 / DSM 1962 / NBRC 6347 / NRRL 1970</strain>
    </source>
</reference>
<keyword evidence="4" id="KW-1185">Reference proteome</keyword>
<dbReference type="GeneID" id="4387237"/>
<dbReference type="OMA" id="SHFYICK"/>
<dbReference type="PANTHER" id="PTHR12149">
    <property type="entry name" value="FRUCTOSAMINE 3 KINASE-RELATED PROTEIN"/>
    <property type="match status" value="1"/>
</dbReference>
<dbReference type="SUPFAM" id="SSF56112">
    <property type="entry name" value="Protein kinase-like (PK-like)"/>
    <property type="match status" value="1"/>
</dbReference>
<evidence type="ECO:0000256" key="1">
    <source>
        <dbReference type="ARBA" id="ARBA00011961"/>
    </source>
</evidence>
<dbReference type="OrthoDB" id="5772781at2759"/>
<dbReference type="InterPro" id="IPR016477">
    <property type="entry name" value="Fructo-/Ketosamine-3-kinase"/>
</dbReference>
<dbReference type="Proteomes" id="UP000001056">
    <property type="component" value="Unassembled WGS sequence"/>
</dbReference>
<dbReference type="PANTHER" id="PTHR12149:SF8">
    <property type="entry name" value="PROTEIN-RIBULOSAMINE 3-KINASE"/>
    <property type="match status" value="1"/>
</dbReference>
<accession>Q2HHT2</accession>
<evidence type="ECO:0000256" key="2">
    <source>
        <dbReference type="ARBA" id="ARBA00048655"/>
    </source>
</evidence>
<evidence type="ECO:0000313" key="4">
    <source>
        <dbReference type="Proteomes" id="UP000001056"/>
    </source>
</evidence>
<sequence>MEPSAFQSLTGSPSSNVEITASEFLVDVNVLAEIPDVVRILSIEHLPGSRWARISRIRISLGHQGRKALKGEFEATSAIHAAVPNFCPKPIAWGSLQGEPNAYFYLCKYHSFTDALPQPGPFCAKLAQLHRSRTSPDGKFGFHCTTFNGDMPQKNDWCDTWESFFACGLRYVLQVREERAGPNPTLDELLPALFHKVIPRLLQPMESNGRKLRPSLVHGDLWFGNTAVERCSGEVIVFDPAGFYGHNEYELGNWRPERNKFRHGGYFEAYHAHIGQTEPKEDYDDRNALYAFSVPLPSATAPGH</sequence>
<dbReference type="InterPro" id="IPR011009">
    <property type="entry name" value="Kinase-like_dom_sf"/>
</dbReference>
<protein>
    <recommendedName>
        <fullName evidence="1">protein-ribulosamine 3-kinase</fullName>
        <ecNumber evidence="1">2.7.1.172</ecNumber>
    </recommendedName>
</protein>
<organism evidence="3 4">
    <name type="scientific">Chaetomium globosum (strain ATCC 6205 / CBS 148.51 / DSM 1962 / NBRC 6347 / NRRL 1970)</name>
    <name type="common">Soil fungus</name>
    <dbReference type="NCBI Taxonomy" id="306901"/>
    <lineage>
        <taxon>Eukaryota</taxon>
        <taxon>Fungi</taxon>
        <taxon>Dikarya</taxon>
        <taxon>Ascomycota</taxon>
        <taxon>Pezizomycotina</taxon>
        <taxon>Sordariomycetes</taxon>
        <taxon>Sordariomycetidae</taxon>
        <taxon>Sordariales</taxon>
        <taxon>Chaetomiaceae</taxon>
        <taxon>Chaetomium</taxon>
    </lineage>
</organism>
<dbReference type="Pfam" id="PF03881">
    <property type="entry name" value="Fructosamin_kin"/>
    <property type="match status" value="1"/>
</dbReference>
<name>Q2HHT2_CHAGB</name>
<dbReference type="RefSeq" id="XP_001219443.1">
    <property type="nucleotide sequence ID" value="XM_001219442.1"/>
</dbReference>
<dbReference type="HOGENOM" id="CLU_036517_1_0_1"/>
<proteinExistence type="predicted"/>
<dbReference type="VEuPathDB" id="FungiDB:CHGG_00222"/>
<dbReference type="EMBL" id="CH408029">
    <property type="protein sequence ID" value="EAQ91987.1"/>
    <property type="molecule type" value="Genomic_DNA"/>
</dbReference>
<evidence type="ECO:0000313" key="3">
    <source>
        <dbReference type="EMBL" id="EAQ91987.1"/>
    </source>
</evidence>
<dbReference type="eggNOG" id="KOG3021">
    <property type="taxonomic scope" value="Eukaryota"/>
</dbReference>
<dbReference type="SMR" id="Q2HHT2"/>
<dbReference type="EC" id="2.7.1.172" evidence="1"/>
<dbReference type="GO" id="GO:0102193">
    <property type="term" value="F:protein-ribulosamine 3-kinase activity"/>
    <property type="evidence" value="ECO:0007669"/>
    <property type="project" value="UniProtKB-EC"/>
</dbReference>
<dbReference type="Gene3D" id="3.90.1200.10">
    <property type="match status" value="1"/>
</dbReference>